<dbReference type="PANTHER" id="PTHR43649">
    <property type="entry name" value="ARABINOSE-BINDING PROTEIN-RELATED"/>
    <property type="match status" value="1"/>
</dbReference>
<dbReference type="PROSITE" id="PS51257">
    <property type="entry name" value="PROKAR_LIPOPROTEIN"/>
    <property type="match status" value="1"/>
</dbReference>
<evidence type="ECO:0000256" key="1">
    <source>
        <dbReference type="SAM" id="SignalP"/>
    </source>
</evidence>
<sequence>MRTRARTTALSAAAACLTLTLTGCGAGAASEDAGVDGETGTEDVTLTVATFNEFGYEELFEEYEAENPNVTIEHKKAATSNEARDNLTTRLAAGSGLSDIEAIEVDWLPELMEYPDQFADLTDPEVEGRWLDWKTEAATTTDGRLIGYGTDSGPEAVCYRADLFEEAGLPSDREEVAELLTGDWENYFSVGRDFVAQNEDVAWYDSAGATYQGMINQVQNAYEEEDGTVIAAENPEVKAVYEQVLEASTEDDLSAHLGQWSDDWAAGFQSDAFATMLCPGWMLGIIEGNAAGVEGWDIANVFPGGGGNWGGSYLTVPTQGEHQAEAKKLADWLTAPEQQVQAFTAKGNFPSQVEALESEELLSQTNPFFRDAPSGEIFAERAQAVEVTPFKGPKYFPINDAMQQALTRVDVDRTDDAASSWDKFVTAVNAL</sequence>
<dbReference type="Proteomes" id="UP000053512">
    <property type="component" value="Unassembled WGS sequence"/>
</dbReference>
<evidence type="ECO:0000313" key="2">
    <source>
        <dbReference type="EMBL" id="KUG61420.1"/>
    </source>
</evidence>
<dbReference type="OrthoDB" id="3226017at2"/>
<accession>A0A0W8INQ7</accession>
<reference evidence="3" key="1">
    <citation type="submission" date="2015-12" db="EMBL/GenBank/DDBJ databases">
        <authorList>
            <person name="Nair G.R."/>
            <person name="Kaur G."/>
            <person name="Mayilraj S."/>
        </authorList>
    </citation>
    <scope>NUCLEOTIDE SEQUENCE [LARGE SCALE GENOMIC DNA]</scope>
    <source>
        <strain evidence="3">CD08_4</strain>
    </source>
</reference>
<dbReference type="InterPro" id="IPR050490">
    <property type="entry name" value="Bact_solute-bd_prot1"/>
</dbReference>
<dbReference type="AlphaFoldDB" id="A0A0W8INQ7"/>
<dbReference type="PANTHER" id="PTHR43649:SF32">
    <property type="entry name" value="SUGAR BINDING SECRETED PROTEIN"/>
    <property type="match status" value="1"/>
</dbReference>
<evidence type="ECO:0000313" key="3">
    <source>
        <dbReference type="Proteomes" id="UP000053512"/>
    </source>
</evidence>
<feature type="signal peptide" evidence="1">
    <location>
        <begin position="1"/>
        <end position="28"/>
    </location>
</feature>
<dbReference type="Pfam" id="PF13416">
    <property type="entry name" value="SBP_bac_8"/>
    <property type="match status" value="1"/>
</dbReference>
<dbReference type="InterPro" id="IPR006059">
    <property type="entry name" value="SBP"/>
</dbReference>
<feature type="chain" id="PRO_5006944385" evidence="1">
    <location>
        <begin position="29"/>
        <end position="431"/>
    </location>
</feature>
<name>A0A0W8INQ7_KOCRO</name>
<protein>
    <submittedName>
        <fullName evidence="2">ABC transporter substrate-binding protein</fullName>
    </submittedName>
</protein>
<dbReference type="Gene3D" id="3.40.190.10">
    <property type="entry name" value="Periplasmic binding protein-like II"/>
    <property type="match status" value="1"/>
</dbReference>
<keyword evidence="1" id="KW-0732">Signal</keyword>
<dbReference type="EMBL" id="LQBK01000004">
    <property type="protein sequence ID" value="KUG61420.1"/>
    <property type="molecule type" value="Genomic_DNA"/>
</dbReference>
<gene>
    <name evidence="2" type="ORF">AVL61_00350</name>
</gene>
<dbReference type="SUPFAM" id="SSF53850">
    <property type="entry name" value="Periplasmic binding protein-like II"/>
    <property type="match status" value="1"/>
</dbReference>
<organism evidence="2 3">
    <name type="scientific">Kocuria rosea subsp. polaris</name>
    <dbReference type="NCBI Taxonomy" id="136273"/>
    <lineage>
        <taxon>Bacteria</taxon>
        <taxon>Bacillati</taxon>
        <taxon>Actinomycetota</taxon>
        <taxon>Actinomycetes</taxon>
        <taxon>Micrococcales</taxon>
        <taxon>Micrococcaceae</taxon>
        <taxon>Kocuria</taxon>
    </lineage>
</organism>
<comment type="caution">
    <text evidence="2">The sequence shown here is derived from an EMBL/GenBank/DDBJ whole genome shotgun (WGS) entry which is preliminary data.</text>
</comment>
<proteinExistence type="predicted"/>